<reference evidence="1" key="1">
    <citation type="submission" date="2020-07" db="EMBL/GenBank/DDBJ databases">
        <authorList>
            <person name="Camacho E."/>
        </authorList>
    </citation>
    <scope>NUCLEOTIDE SEQUENCE</scope>
    <source>
        <strain evidence="1">MPO218</strain>
    </source>
</reference>
<evidence type="ECO:0000313" key="2">
    <source>
        <dbReference type="Proteomes" id="UP000664914"/>
    </source>
</evidence>
<evidence type="ECO:0000313" key="1">
    <source>
        <dbReference type="EMBL" id="QTH19630.1"/>
    </source>
</evidence>
<proteinExistence type="predicted"/>
<dbReference type="RefSeq" id="WP_208631612.1">
    <property type="nucleotide sequence ID" value="NZ_CP059319.1"/>
</dbReference>
<name>A0A975D0V3_9SPHN</name>
<protein>
    <submittedName>
        <fullName evidence="1">Uncharacterized protein</fullName>
    </submittedName>
</protein>
<reference evidence="1" key="2">
    <citation type="submission" date="2021-04" db="EMBL/GenBank/DDBJ databases">
        <title>Isolation and genomic analysis of the ibuprofen-degrading bacterium Sphingomonas strain MPO218.</title>
        <authorList>
            <person name="Aulestia M."/>
            <person name="Flores A."/>
            <person name="Mangas E.L."/>
            <person name="Perez-Pulido A.J."/>
            <person name="Santero E."/>
            <person name="Camacho E.M."/>
        </authorList>
    </citation>
    <scope>NUCLEOTIDE SEQUENCE</scope>
    <source>
        <strain evidence="1">MPO218</strain>
    </source>
</reference>
<sequence length="86" mass="9617">MPDVTGMRVISPSKLGPWDGGYDEGERFSRPQLYRMGLMGIDPETVETVMVKVGVEEFLCPIVQRGHVLPRLKIIATGGERMWIDA</sequence>
<organism evidence="1 2">
    <name type="scientific">Rhizorhabdus wittichii</name>
    <dbReference type="NCBI Taxonomy" id="160791"/>
    <lineage>
        <taxon>Bacteria</taxon>
        <taxon>Pseudomonadati</taxon>
        <taxon>Pseudomonadota</taxon>
        <taxon>Alphaproteobacteria</taxon>
        <taxon>Sphingomonadales</taxon>
        <taxon>Sphingomonadaceae</taxon>
        <taxon>Rhizorhabdus</taxon>
    </lineage>
</organism>
<dbReference type="AlphaFoldDB" id="A0A975D0V3"/>
<dbReference type="EMBL" id="CP059319">
    <property type="protein sequence ID" value="QTH19630.1"/>
    <property type="molecule type" value="Genomic_DNA"/>
</dbReference>
<dbReference type="Proteomes" id="UP000664914">
    <property type="component" value="Chromosome"/>
</dbReference>
<gene>
    <name evidence="1" type="ORF">HRJ34_14730</name>
</gene>
<accession>A0A975D0V3</accession>